<dbReference type="GO" id="GO:0000987">
    <property type="term" value="F:cis-regulatory region sequence-specific DNA binding"/>
    <property type="evidence" value="ECO:0000318"/>
    <property type="project" value="GO_Central"/>
</dbReference>
<protein>
    <recommendedName>
        <fullName evidence="4">HTH deoR-type domain-containing protein</fullName>
    </recommendedName>
</protein>
<dbReference type="Pfam" id="PF00455">
    <property type="entry name" value="DeoRC"/>
    <property type="match status" value="1"/>
</dbReference>
<dbReference type="PANTHER" id="PTHR30363">
    <property type="entry name" value="HTH-TYPE TRANSCRIPTIONAL REGULATOR SRLR-RELATED"/>
    <property type="match status" value="1"/>
</dbReference>
<dbReference type="InterPro" id="IPR014036">
    <property type="entry name" value="DeoR-like_C"/>
</dbReference>
<dbReference type="SUPFAM" id="SSF100950">
    <property type="entry name" value="NagB/RpiA/CoA transferase-like"/>
    <property type="match status" value="1"/>
</dbReference>
<dbReference type="SUPFAM" id="SSF46785">
    <property type="entry name" value="Winged helix' DNA-binding domain"/>
    <property type="match status" value="1"/>
</dbReference>
<organism evidence="5 6">
    <name type="scientific">Batrachochytrium dendrobatidis (strain JAM81 / FGSC 10211)</name>
    <name type="common">Frog chytrid fungus</name>
    <dbReference type="NCBI Taxonomy" id="684364"/>
    <lineage>
        <taxon>Eukaryota</taxon>
        <taxon>Fungi</taxon>
        <taxon>Fungi incertae sedis</taxon>
        <taxon>Chytridiomycota</taxon>
        <taxon>Chytridiomycota incertae sedis</taxon>
        <taxon>Chytridiomycetes</taxon>
        <taxon>Rhizophydiales</taxon>
        <taxon>Rhizophydiales incertae sedis</taxon>
        <taxon>Batrachochytrium</taxon>
    </lineage>
</organism>
<dbReference type="SMART" id="SM00420">
    <property type="entry name" value="HTH_DEOR"/>
    <property type="match status" value="1"/>
</dbReference>
<dbReference type="GO" id="GO:0098531">
    <property type="term" value="F:ligand-modulated transcription factor activity"/>
    <property type="evidence" value="ECO:0000318"/>
    <property type="project" value="GO_Central"/>
</dbReference>
<dbReference type="InParanoid" id="F4PFQ4"/>
<dbReference type="Gene3D" id="3.40.50.1360">
    <property type="match status" value="1"/>
</dbReference>
<dbReference type="HOGENOM" id="CLU_060699_1_4_1"/>
<evidence type="ECO:0000259" key="4">
    <source>
        <dbReference type="PROSITE" id="PS51000"/>
    </source>
</evidence>
<evidence type="ECO:0000256" key="2">
    <source>
        <dbReference type="ARBA" id="ARBA00023163"/>
    </source>
</evidence>
<dbReference type="InterPro" id="IPR037171">
    <property type="entry name" value="NagB/RpiA_transferase-like"/>
</dbReference>
<dbReference type="Pfam" id="PF08220">
    <property type="entry name" value="HTH_DeoR"/>
    <property type="match status" value="1"/>
</dbReference>
<reference evidence="5 6" key="1">
    <citation type="submission" date="2009-12" db="EMBL/GenBank/DDBJ databases">
        <title>The draft genome of Batrachochytrium dendrobatidis.</title>
        <authorList>
            <consortium name="US DOE Joint Genome Institute (JGI-PGF)"/>
            <person name="Kuo A."/>
            <person name="Salamov A."/>
            <person name="Schmutz J."/>
            <person name="Lucas S."/>
            <person name="Pitluck S."/>
            <person name="Rosenblum E."/>
            <person name="Stajich J."/>
            <person name="Eisen M."/>
            <person name="Grigoriev I.V."/>
        </authorList>
    </citation>
    <scope>NUCLEOTIDE SEQUENCE [LARGE SCALE GENOMIC DNA]</scope>
    <source>
        <strain evidence="6">JAM81 / FGSC 10211</strain>
    </source>
</reference>
<evidence type="ECO:0000313" key="6">
    <source>
        <dbReference type="Proteomes" id="UP000007241"/>
    </source>
</evidence>
<dbReference type="InterPro" id="IPR001034">
    <property type="entry name" value="DeoR_HTH"/>
</dbReference>
<dbReference type="OMA" id="STHEPGF"/>
<accession>F4PFQ4</accession>
<dbReference type="EMBL" id="GL882952">
    <property type="protein sequence ID" value="EGF75936.1"/>
    <property type="molecule type" value="Genomic_DNA"/>
</dbReference>
<dbReference type="PANTHER" id="PTHR30363:SF44">
    <property type="entry name" value="AGA OPERON TRANSCRIPTIONAL REPRESSOR-RELATED"/>
    <property type="match status" value="1"/>
</dbReference>
<dbReference type="InterPro" id="IPR036390">
    <property type="entry name" value="WH_DNA-bd_sf"/>
</dbReference>
<dbReference type="Proteomes" id="UP000007241">
    <property type="component" value="Unassembled WGS sequence"/>
</dbReference>
<dbReference type="PRINTS" id="PR00037">
    <property type="entry name" value="HTHLACR"/>
</dbReference>
<dbReference type="SMART" id="SM01134">
    <property type="entry name" value="DeoRC"/>
    <property type="match status" value="1"/>
</dbReference>
<keyword evidence="3" id="KW-1133">Transmembrane helix</keyword>
<dbReference type="AlphaFoldDB" id="F4PFQ4"/>
<keyword evidence="3" id="KW-0472">Membrane</keyword>
<evidence type="ECO:0000313" key="5">
    <source>
        <dbReference type="EMBL" id="EGF75936.1"/>
    </source>
</evidence>
<evidence type="ECO:0000256" key="3">
    <source>
        <dbReference type="SAM" id="Phobius"/>
    </source>
</evidence>
<feature type="domain" description="HTH deoR-type" evidence="4">
    <location>
        <begin position="57"/>
        <end position="112"/>
    </location>
</feature>
<keyword evidence="3" id="KW-0812">Transmembrane</keyword>
<name>F4PFQ4_BATDJ</name>
<sequence length="309" mass="34799">MDRLPIFHVDYEFLDVCCGTLYAFPMCIFYTGIMFPISYLRTLQAEHVAIYKTSTTTSGNTYLDDEQLGVNHKVLVTDLAKQLIVTPETIRRDLAELEMSEDLTRIHGGAVPFIPTHREMIFEKKMSLNLEEKRRIAKRAAALIQHGDTIAVDIGSTTVHLADMIEDVQSLTVVTNSLSAANRFNLAMEEQRITGQIIMLPGVTNPYQASIKGTYTIEFLKRFHFNRAFISCGGVTEGAVYDFDMEESLVSETMIACSQEAILLTDSAKLNKKSLFEVAPMSKISSVICDQDKPLDWNEFGYHWITANE</sequence>
<dbReference type="GO" id="GO:0006355">
    <property type="term" value="P:regulation of DNA-templated transcription"/>
    <property type="evidence" value="ECO:0000318"/>
    <property type="project" value="GO_Central"/>
</dbReference>
<evidence type="ECO:0000256" key="1">
    <source>
        <dbReference type="ARBA" id="ARBA00023015"/>
    </source>
</evidence>
<feature type="transmembrane region" description="Helical" evidence="3">
    <location>
        <begin position="20"/>
        <end position="40"/>
    </location>
</feature>
<dbReference type="InterPro" id="IPR050313">
    <property type="entry name" value="Carb_Metab_HTH_regulators"/>
</dbReference>
<dbReference type="PROSITE" id="PS51000">
    <property type="entry name" value="HTH_DEOR_2"/>
    <property type="match status" value="1"/>
</dbReference>
<keyword evidence="6" id="KW-1185">Reference proteome</keyword>
<proteinExistence type="predicted"/>
<gene>
    <name evidence="5" type="ORF">BATDEDRAFT_28950</name>
</gene>
<keyword evidence="1" id="KW-0805">Transcription regulation</keyword>
<keyword evidence="2" id="KW-0804">Transcription</keyword>